<dbReference type="InterPro" id="IPR005946">
    <property type="entry name" value="Rib-P_diPkinase"/>
</dbReference>
<dbReference type="GO" id="GO:0005737">
    <property type="term" value="C:cytoplasm"/>
    <property type="evidence" value="ECO:0007669"/>
    <property type="project" value="UniProtKB-SubCell"/>
</dbReference>
<dbReference type="PANTHER" id="PTHR10210:SF32">
    <property type="entry name" value="RIBOSE-PHOSPHATE PYROPHOSPHOKINASE 2"/>
    <property type="match status" value="1"/>
</dbReference>
<dbReference type="GO" id="GO:0000287">
    <property type="term" value="F:magnesium ion binding"/>
    <property type="evidence" value="ECO:0007669"/>
    <property type="project" value="UniProtKB-UniRule"/>
</dbReference>
<dbReference type="InterPro" id="IPR000836">
    <property type="entry name" value="PRTase_dom"/>
</dbReference>
<dbReference type="GO" id="GO:0005524">
    <property type="term" value="F:ATP binding"/>
    <property type="evidence" value="ECO:0007669"/>
    <property type="project" value="UniProtKB-KW"/>
</dbReference>
<evidence type="ECO:0000256" key="3">
    <source>
        <dbReference type="ARBA" id="ARBA00022723"/>
    </source>
</evidence>
<dbReference type="HAMAP" id="MF_00583_A">
    <property type="entry name" value="RibP_PPkinase_A"/>
    <property type="match status" value="1"/>
</dbReference>
<dbReference type="Gene3D" id="3.40.50.2020">
    <property type="match status" value="2"/>
</dbReference>
<dbReference type="GO" id="GO:0006015">
    <property type="term" value="P:5-phosphoribose 1-diphosphate biosynthetic process"/>
    <property type="evidence" value="ECO:0007669"/>
    <property type="project" value="UniProtKB-UniRule"/>
</dbReference>
<dbReference type="UniPathway" id="UPA00087">
    <property type="reaction ID" value="UER00172"/>
</dbReference>
<dbReference type="InterPro" id="IPR037514">
    <property type="entry name" value="Rib-P_diPkinase_arc"/>
</dbReference>
<comment type="subcellular location">
    <subcellularLocation>
        <location evidence="10">Cytoplasm</location>
    </subcellularLocation>
</comment>
<evidence type="ECO:0000256" key="2">
    <source>
        <dbReference type="ARBA" id="ARBA00022679"/>
    </source>
</evidence>
<keyword evidence="8 10" id="KW-0460">Magnesium</keyword>
<dbReference type="GO" id="GO:0004749">
    <property type="term" value="F:ribose phosphate diphosphokinase activity"/>
    <property type="evidence" value="ECO:0007669"/>
    <property type="project" value="UniProtKB-UniRule"/>
</dbReference>
<evidence type="ECO:0000256" key="7">
    <source>
        <dbReference type="ARBA" id="ARBA00022840"/>
    </source>
</evidence>
<dbReference type="NCBIfam" id="NF002095">
    <property type="entry name" value="PRK00934.1"/>
    <property type="match status" value="1"/>
</dbReference>
<comment type="cofactor">
    <cofactor evidence="10">
        <name>Mg(2+)</name>
        <dbReference type="ChEBI" id="CHEBI:18420"/>
    </cofactor>
    <text evidence="10">Binds 2 Mg(2+) ions per subunit.</text>
</comment>
<feature type="binding site" evidence="10">
    <location>
        <position position="215"/>
    </location>
    <ligand>
        <name>D-ribose 5-phosphate</name>
        <dbReference type="ChEBI" id="CHEBI:78346"/>
    </ligand>
</feature>
<dbReference type="FunFam" id="3.40.50.2020:FF:000007">
    <property type="entry name" value="Ribose-phosphate pyrophosphokinase"/>
    <property type="match status" value="1"/>
</dbReference>
<feature type="binding site" evidence="10">
    <location>
        <position position="191"/>
    </location>
    <ligand>
        <name>D-ribose 5-phosphate</name>
        <dbReference type="ChEBI" id="CHEBI:78346"/>
    </ligand>
</feature>
<dbReference type="EMBL" id="LHXX01000018">
    <property type="protein sequence ID" value="KXB02332.1"/>
    <property type="molecule type" value="Genomic_DNA"/>
</dbReference>
<evidence type="ECO:0000259" key="11">
    <source>
        <dbReference type="Pfam" id="PF00156"/>
    </source>
</evidence>
<reference evidence="13 14" key="1">
    <citation type="journal article" date="2016" name="Sci. Rep.">
        <title>Metabolic traits of an uncultured archaeal lineage -MSBL1- from brine pools of the Red Sea.</title>
        <authorList>
            <person name="Mwirichia R."/>
            <person name="Alam I."/>
            <person name="Rashid M."/>
            <person name="Vinu M."/>
            <person name="Ba-Alawi W."/>
            <person name="Anthony Kamau A."/>
            <person name="Kamanda Ngugi D."/>
            <person name="Goker M."/>
            <person name="Klenk H.P."/>
            <person name="Bajic V."/>
            <person name="Stingl U."/>
        </authorList>
    </citation>
    <scope>NUCLEOTIDE SEQUENCE [LARGE SCALE GENOMIC DNA]</scope>
    <source>
        <strain evidence="13">SCGC-AAA261D19</strain>
    </source>
</reference>
<comment type="pathway">
    <text evidence="10">Metabolic intermediate biosynthesis; 5-phospho-alpha-D-ribose 1-diphosphate biosynthesis; 5-phospho-alpha-D-ribose 1-diphosphate from D-ribose 5-phosphate (route I): step 1/1.</text>
</comment>
<dbReference type="Pfam" id="PF00156">
    <property type="entry name" value="Pribosyltran"/>
    <property type="match status" value="1"/>
</dbReference>
<evidence type="ECO:0000313" key="13">
    <source>
        <dbReference type="EMBL" id="KXB02332.1"/>
    </source>
</evidence>
<keyword evidence="4 10" id="KW-0545">Nucleotide biosynthesis</keyword>
<dbReference type="SUPFAM" id="SSF53271">
    <property type="entry name" value="PRTase-like"/>
    <property type="match status" value="2"/>
</dbReference>
<evidence type="ECO:0000259" key="12">
    <source>
        <dbReference type="Pfam" id="PF13793"/>
    </source>
</evidence>
<dbReference type="Pfam" id="PF13793">
    <property type="entry name" value="Pribosyltran_N"/>
    <property type="match status" value="1"/>
</dbReference>
<dbReference type="AlphaFoldDB" id="A0A133V7B4"/>
<keyword evidence="2 10" id="KW-0808">Transferase</keyword>
<feature type="binding site" evidence="10">
    <location>
        <position position="127"/>
    </location>
    <ligand>
        <name>Mg(2+)</name>
        <dbReference type="ChEBI" id="CHEBI:18420"/>
        <label>1</label>
    </ligand>
</feature>
<dbReference type="EC" id="2.7.6.1" evidence="10"/>
<comment type="similarity">
    <text evidence="10">Belongs to the ribose-phosphate pyrophosphokinase family. Class III (archaeal) subfamily.</text>
</comment>
<dbReference type="InterPro" id="IPR029099">
    <property type="entry name" value="Pribosyltran_N"/>
</dbReference>
<dbReference type="GO" id="GO:0016301">
    <property type="term" value="F:kinase activity"/>
    <property type="evidence" value="ECO:0007669"/>
    <property type="project" value="UniProtKB-KW"/>
</dbReference>
<accession>A0A133V7B4</accession>
<organism evidence="13 14">
    <name type="scientific">candidate division MSBL1 archaeon SCGC-AAA261D19</name>
    <dbReference type="NCBI Taxonomy" id="1698273"/>
    <lineage>
        <taxon>Archaea</taxon>
        <taxon>Methanobacteriati</taxon>
        <taxon>Methanobacteriota</taxon>
        <taxon>candidate division MSBL1</taxon>
    </lineage>
</organism>
<keyword evidence="14" id="KW-1185">Reference proteome</keyword>
<dbReference type="GO" id="GO:0002189">
    <property type="term" value="C:ribose phosphate diphosphokinase complex"/>
    <property type="evidence" value="ECO:0007669"/>
    <property type="project" value="TreeGrafter"/>
</dbReference>
<dbReference type="PANTHER" id="PTHR10210">
    <property type="entry name" value="RIBOSE-PHOSPHATE DIPHOSPHOKINASE FAMILY MEMBER"/>
    <property type="match status" value="1"/>
</dbReference>
<feature type="domain" description="Ribose-phosphate pyrophosphokinase N-terminal" evidence="12">
    <location>
        <begin position="1"/>
        <end position="115"/>
    </location>
</feature>
<feature type="binding site" evidence="10">
    <location>
        <begin position="219"/>
        <end position="223"/>
    </location>
    <ligand>
        <name>D-ribose 5-phosphate</name>
        <dbReference type="ChEBI" id="CHEBI:78346"/>
    </ligand>
</feature>
<evidence type="ECO:0000256" key="10">
    <source>
        <dbReference type="HAMAP-Rule" id="MF_00583"/>
    </source>
</evidence>
<comment type="function">
    <text evidence="10">Involved in the biosynthesis of the central metabolite phospho-alpha-D-ribosyl-1-pyrophosphate (PRPP) via the transfer of pyrophosphoryl group from ATP to 1-hydroxyl of ribose-5-phosphate (Rib-5-P).</text>
</comment>
<feature type="binding site" evidence="10">
    <location>
        <begin position="34"/>
        <end position="36"/>
    </location>
    <ligand>
        <name>ATP</name>
        <dbReference type="ChEBI" id="CHEBI:30616"/>
    </ligand>
</feature>
<dbReference type="GO" id="GO:0006164">
    <property type="term" value="P:purine nucleotide biosynthetic process"/>
    <property type="evidence" value="ECO:0007669"/>
    <property type="project" value="TreeGrafter"/>
</dbReference>
<evidence type="ECO:0000313" key="14">
    <source>
        <dbReference type="Proteomes" id="UP000070400"/>
    </source>
</evidence>
<dbReference type="InterPro" id="IPR029057">
    <property type="entry name" value="PRTase-like"/>
</dbReference>
<comment type="caution">
    <text evidence="13">The sequence shown here is derived from an EMBL/GenBank/DDBJ whole genome shotgun (WGS) entry which is preliminary data.</text>
</comment>
<dbReference type="Proteomes" id="UP000070400">
    <property type="component" value="Unassembled WGS sequence"/>
</dbReference>
<gene>
    <name evidence="10" type="primary">prs</name>
    <name evidence="13" type="ORF">AKJ43_01985</name>
</gene>
<dbReference type="SMART" id="SM01400">
    <property type="entry name" value="Pribosyltran_N"/>
    <property type="match status" value="1"/>
</dbReference>
<evidence type="ECO:0000256" key="6">
    <source>
        <dbReference type="ARBA" id="ARBA00022777"/>
    </source>
</evidence>
<keyword evidence="5 10" id="KW-0547">Nucleotide-binding</keyword>
<sequence>MLVIAGSASPDLAQSVSERLNCGLVKPELTKFPDGELHLKIPVDLEGEHVVIVQSTPYPQNDNFMELLLLLDTVEDLGAKEVAAIVPYFAYARQDKRFEPGEAVTMQTMLKLIESTEPDRLLTVDVHEEKSIKGTKIPAKNLHAMPLVGKWLFSLNLKNPLLLGPDRGAQDYAEQAAGSLGADYDYLFKKRKSPTEVSMEPKSLDVEGRDVVILDDIISTGGTVIEALELLKKHNARKIYAGCTHAVLAGNALDRILEAGAEGVFATDTIETEISKMSVAPIIADTIAE</sequence>
<keyword evidence="6 10" id="KW-0418">Kinase</keyword>
<evidence type="ECO:0000256" key="4">
    <source>
        <dbReference type="ARBA" id="ARBA00022727"/>
    </source>
</evidence>
<keyword evidence="1 10" id="KW-0963">Cytoplasm</keyword>
<dbReference type="NCBIfam" id="TIGR01251">
    <property type="entry name" value="ribP_PPkin"/>
    <property type="match status" value="1"/>
</dbReference>
<feature type="binding site" evidence="10">
    <location>
        <position position="166"/>
    </location>
    <ligand>
        <name>Mg(2+)</name>
        <dbReference type="ChEBI" id="CHEBI:18420"/>
        <label>2</label>
    </ligand>
</feature>
<name>A0A133V7B4_9EURY</name>
<keyword evidence="7 10" id="KW-0067">ATP-binding</keyword>
<protein>
    <recommendedName>
        <fullName evidence="10">Ribose-phosphate pyrophosphokinase</fullName>
        <shortName evidence="10">RPPK</shortName>
        <ecNumber evidence="10">2.7.6.1</ecNumber>
    </recommendedName>
    <alternativeName>
        <fullName evidence="10">5-phospho-D-ribosyl alpha-1-diphosphate synthase</fullName>
    </alternativeName>
    <alternativeName>
        <fullName evidence="10">Phosphoribosyl diphosphate synthase</fullName>
    </alternativeName>
    <alternativeName>
        <fullName evidence="10">Phosphoribosyl pyrophosphate synthase</fullName>
        <shortName evidence="10">P-Rib-PP synthase</shortName>
        <shortName evidence="10">PRPP synthase</shortName>
        <shortName evidence="10">PRPPase</shortName>
    </alternativeName>
</protein>
<keyword evidence="3 10" id="KW-0479">Metal-binding</keyword>
<feature type="binding site" evidence="10">
    <location>
        <begin position="93"/>
        <end position="94"/>
    </location>
    <ligand>
        <name>ATP</name>
        <dbReference type="ChEBI" id="CHEBI:30616"/>
    </ligand>
</feature>
<evidence type="ECO:0000256" key="9">
    <source>
        <dbReference type="ARBA" id="ARBA00049535"/>
    </source>
</evidence>
<evidence type="ECO:0000256" key="1">
    <source>
        <dbReference type="ARBA" id="ARBA00022490"/>
    </source>
</evidence>
<feature type="domain" description="Phosphoribosyltransferase" evidence="11">
    <location>
        <begin position="150"/>
        <end position="253"/>
    </location>
</feature>
<feature type="active site" evidence="10">
    <location>
        <position position="189"/>
    </location>
</feature>
<proteinExistence type="inferred from homology"/>
<dbReference type="CDD" id="cd06223">
    <property type="entry name" value="PRTases_typeI"/>
    <property type="match status" value="1"/>
</dbReference>
<comment type="catalytic activity">
    <reaction evidence="9 10">
        <text>D-ribose 5-phosphate + ATP = 5-phospho-alpha-D-ribose 1-diphosphate + AMP + H(+)</text>
        <dbReference type="Rhea" id="RHEA:15609"/>
        <dbReference type="ChEBI" id="CHEBI:15378"/>
        <dbReference type="ChEBI" id="CHEBI:30616"/>
        <dbReference type="ChEBI" id="CHEBI:58017"/>
        <dbReference type="ChEBI" id="CHEBI:78346"/>
        <dbReference type="ChEBI" id="CHEBI:456215"/>
        <dbReference type="EC" id="2.7.6.1"/>
    </reaction>
</comment>
<evidence type="ECO:0000256" key="8">
    <source>
        <dbReference type="ARBA" id="ARBA00022842"/>
    </source>
</evidence>
<evidence type="ECO:0000256" key="5">
    <source>
        <dbReference type="ARBA" id="ARBA00022741"/>
    </source>
</evidence>